<sequence length="1127" mass="123275">MHAIRQKCRPKHQVLILKCYPKTTKGAVDVKPNSSELSYLLFYATTRRSKVQKVGEFLEKKTASDVWRARIGNVQVTLQILAALIEKAPRDLPLYAPYVLKILNIVLRAQDVTMVESSIPTFQAFCENHDMATLSAEQEYLHQYEEIVQIYASFASTRTQTATKAQSAPVSIRWRSLGLQAVKSVASSQALSTVAGRQLDVIVPILLENIWTDNEDFLEILQQRAESEENAGTEKSFLKRRASNATVQTVDTAGENPTALSGTTADADKLAEENIGVLAMQCLKQIFVVNNRSQIHGATTAVLKFISDRVNLQESVIKNGPNENCKGWGPQIFEMIARWTPVQDRYVILVTAMDSLVQTDQIEATLMQQLVLATMVDSLLKSDINLIGLSVMDVLLGLIQHILIALQLGNVGGPHLQPDNGVDEKNDFDTLDAPITSETALVPTDTRKDLLARLQNCIGDLATHVYYADQISDMVSAILLRLKPSPSSPVPSTVAAIEDPNSATEALLSGTNMTEDPNTDGFFSFDTAKIKALESIKLILLVASQRTMTAGNLGRNRVPIKTWEGTQWLLRDMDGRVRKAYADALLTWLEMEVTRDDQRVFDEKPKGLMKSARDESSTNLAKRVASNASKPEKPSRSSRSTFLQLLHLAIYENAMQFVDYENDIVLLHLLLANLIKNLGVNAVRSGLPMVFRLQEDIVSFELPVHKIRIGSLCHAYFWTLCEKFEIETSPAGKTVQDEIHQRQKAMFWVDNIRFPPVQLHNIGTPGRTSSQQRQSTNYAGADALSPFDDRFQMVKLISLSYAASINSPPSSPPTSPGRSFTHPTLSVDISTSTRDAVVPEKIKEEMMSEWNKESVIAIAQESSRTASISGSRAGTTTTRHRNFLAINGLGNGSNSGTASPIGGYNSRSGPNSTFGTTSGIGAMHKLRKGGGNSSAPTSESSRGSVTRVDHLKRVLSGQSTALPGTRAGAPQSDASSESMVSYDFSTSEISINTYNQQNASGVERSASMRSAGRSRSKSRDRVPSYMERPLTSSPSDVAQDGTTVPPVPPLPSSLVGEQVSIHDQAHNHSPESYRPDRGTKRSTKSRAGGYPSMPWGEENGKVVDLQDLLSGIDVGGGEKGNVGMPPY</sequence>
<evidence type="ECO:0000313" key="4">
    <source>
        <dbReference type="Proteomes" id="UP000326757"/>
    </source>
</evidence>
<organism evidence="3 4">
    <name type="scientific">Monilinia laxa</name>
    <name type="common">Brown rot fungus</name>
    <name type="synonym">Sclerotinia laxa</name>
    <dbReference type="NCBI Taxonomy" id="61186"/>
    <lineage>
        <taxon>Eukaryota</taxon>
        <taxon>Fungi</taxon>
        <taxon>Dikarya</taxon>
        <taxon>Ascomycota</taxon>
        <taxon>Pezizomycotina</taxon>
        <taxon>Leotiomycetes</taxon>
        <taxon>Helotiales</taxon>
        <taxon>Sclerotiniaceae</taxon>
        <taxon>Monilinia</taxon>
    </lineage>
</organism>
<dbReference type="EMBL" id="VIGI01000010">
    <property type="protein sequence ID" value="KAB8295107.1"/>
    <property type="molecule type" value="Genomic_DNA"/>
</dbReference>
<dbReference type="InterPro" id="IPR049150">
    <property type="entry name" value="EFR3_HEAT-like_rpt"/>
</dbReference>
<name>A0A5N6K0C8_MONLA</name>
<feature type="region of interest" description="Disordered" evidence="2">
    <location>
        <begin position="886"/>
        <end position="980"/>
    </location>
</feature>
<dbReference type="Pfam" id="PF21072">
    <property type="entry name" value="EFR3"/>
    <property type="match status" value="2"/>
</dbReference>
<dbReference type="OrthoDB" id="19232at2759"/>
<dbReference type="GO" id="GO:0072659">
    <property type="term" value="P:protein localization to plasma membrane"/>
    <property type="evidence" value="ECO:0007669"/>
    <property type="project" value="InterPro"/>
</dbReference>
<evidence type="ECO:0008006" key="5">
    <source>
        <dbReference type="Google" id="ProtNLM"/>
    </source>
</evidence>
<evidence type="ECO:0000313" key="3">
    <source>
        <dbReference type="EMBL" id="KAB8295107.1"/>
    </source>
</evidence>
<dbReference type="GO" id="GO:0005886">
    <property type="term" value="C:plasma membrane"/>
    <property type="evidence" value="ECO:0007669"/>
    <property type="project" value="TreeGrafter"/>
</dbReference>
<feature type="region of interest" description="Disordered" evidence="2">
    <location>
        <begin position="995"/>
        <end position="1098"/>
    </location>
</feature>
<feature type="region of interest" description="Disordered" evidence="2">
    <location>
        <begin position="805"/>
        <end position="832"/>
    </location>
</feature>
<comment type="caution">
    <text evidence="3">The sequence shown here is derived from an EMBL/GenBank/DDBJ whole genome shotgun (WGS) entry which is preliminary data.</text>
</comment>
<feature type="compositionally biased region" description="Basic and acidic residues" evidence="2">
    <location>
        <begin position="1063"/>
        <end position="1079"/>
    </location>
</feature>
<dbReference type="Proteomes" id="UP000326757">
    <property type="component" value="Unassembled WGS sequence"/>
</dbReference>
<reference evidence="3 4" key="1">
    <citation type="submission" date="2019-06" db="EMBL/GenBank/DDBJ databases">
        <title>Genome Sequence of the Brown Rot Fungal Pathogen Monilinia laxa.</title>
        <authorList>
            <person name="De Miccolis Angelini R.M."/>
            <person name="Landi L."/>
            <person name="Abate D."/>
            <person name="Pollastro S."/>
            <person name="Romanazzi G."/>
            <person name="Faretra F."/>
        </authorList>
    </citation>
    <scope>NUCLEOTIDE SEQUENCE [LARGE SCALE GENOMIC DNA]</scope>
    <source>
        <strain evidence="3 4">Mlax316</strain>
    </source>
</reference>
<evidence type="ECO:0000256" key="2">
    <source>
        <dbReference type="SAM" id="MobiDB-lite"/>
    </source>
</evidence>
<dbReference type="InterPro" id="IPR039786">
    <property type="entry name" value="EFR3"/>
</dbReference>
<feature type="compositionally biased region" description="Polar residues" evidence="2">
    <location>
        <begin position="817"/>
        <end position="832"/>
    </location>
</feature>
<feature type="region of interest" description="Disordered" evidence="2">
    <location>
        <begin position="604"/>
        <end position="636"/>
    </location>
</feature>
<feature type="compositionally biased region" description="Polar residues" evidence="2">
    <location>
        <begin position="1030"/>
        <end position="1042"/>
    </location>
</feature>
<keyword evidence="4" id="KW-1185">Reference proteome</keyword>
<evidence type="ECO:0000256" key="1">
    <source>
        <dbReference type="ARBA" id="ARBA00010216"/>
    </source>
</evidence>
<feature type="compositionally biased region" description="Polar residues" evidence="2">
    <location>
        <begin position="905"/>
        <end position="919"/>
    </location>
</feature>
<comment type="similarity">
    <text evidence="1">Belongs to the EFR3 family.</text>
</comment>
<feature type="compositionally biased region" description="Basic and acidic residues" evidence="2">
    <location>
        <begin position="604"/>
        <end position="616"/>
    </location>
</feature>
<gene>
    <name evidence="3" type="ORF">EYC80_007042</name>
</gene>
<accession>A0A5N6K0C8</accession>
<proteinExistence type="inferred from homology"/>
<dbReference type="PANTHER" id="PTHR47766:SF1">
    <property type="entry name" value="PROTEIN EFR3"/>
    <property type="match status" value="1"/>
</dbReference>
<protein>
    <recommendedName>
        <fullName evidence="5">Protein EFR3</fullName>
    </recommendedName>
</protein>
<feature type="compositionally biased region" description="Polar residues" evidence="2">
    <location>
        <begin position="933"/>
        <end position="944"/>
    </location>
</feature>
<dbReference type="PANTHER" id="PTHR47766">
    <property type="entry name" value="PROTEIN EFR3"/>
    <property type="match status" value="1"/>
</dbReference>
<dbReference type="AlphaFoldDB" id="A0A5N6K0C8"/>